<feature type="transmembrane region" description="Helical" evidence="1">
    <location>
        <begin position="410"/>
        <end position="430"/>
    </location>
</feature>
<reference evidence="3 4" key="1">
    <citation type="submission" date="2019-04" db="EMBL/GenBank/DDBJ databases">
        <authorList>
            <person name="Feng G."/>
            <person name="Zhang J."/>
            <person name="Zhu H."/>
        </authorList>
    </citation>
    <scope>NUCLEOTIDE SEQUENCE [LARGE SCALE GENOMIC DNA]</scope>
    <source>
        <strain evidence="3 4">JCM 19491</strain>
    </source>
</reference>
<keyword evidence="1" id="KW-0812">Transmembrane</keyword>
<evidence type="ECO:0000313" key="4">
    <source>
        <dbReference type="Proteomes" id="UP000298284"/>
    </source>
</evidence>
<evidence type="ECO:0000256" key="1">
    <source>
        <dbReference type="SAM" id="Phobius"/>
    </source>
</evidence>
<evidence type="ECO:0000259" key="2">
    <source>
        <dbReference type="Pfam" id="PF19830"/>
    </source>
</evidence>
<keyword evidence="1" id="KW-0472">Membrane</keyword>
<keyword evidence="1" id="KW-1133">Transmembrane helix</keyword>
<accession>A0A4Z0MGQ1</accession>
<dbReference type="EMBL" id="SRKZ01000006">
    <property type="protein sequence ID" value="TGD78537.1"/>
    <property type="molecule type" value="Genomic_DNA"/>
</dbReference>
<feature type="transmembrane region" description="Helical" evidence="1">
    <location>
        <begin position="316"/>
        <end position="335"/>
    </location>
</feature>
<feature type="transmembrane region" description="Helical" evidence="1">
    <location>
        <begin position="243"/>
        <end position="265"/>
    </location>
</feature>
<proteinExistence type="predicted"/>
<feature type="transmembrane region" description="Helical" evidence="1">
    <location>
        <begin position="436"/>
        <end position="453"/>
    </location>
</feature>
<feature type="transmembrane region" description="Helical" evidence="1">
    <location>
        <begin position="114"/>
        <end position="133"/>
    </location>
</feature>
<evidence type="ECO:0000313" key="3">
    <source>
        <dbReference type="EMBL" id="TGD78537.1"/>
    </source>
</evidence>
<protein>
    <recommendedName>
        <fullName evidence="2">DUF6311 domain-containing protein</fullName>
    </recommendedName>
</protein>
<gene>
    <name evidence="3" type="ORF">EU557_20775</name>
</gene>
<dbReference type="Proteomes" id="UP000298284">
    <property type="component" value="Unassembled WGS sequence"/>
</dbReference>
<dbReference type="AlphaFoldDB" id="A0A4Z0MGQ1"/>
<sequence>MTFSLPAWLRRPSPAGLLLAALLLQAALVFRALGALLTEPGQHLLSPGYDGLKNYFTFQAYLQQPAAAGFAWFGMMNHPFGDYIFYTDNTPLLAAAVRLWSRYVHDITPYGIDIYHGLLLLGFLASTALLVLILRRLLHYWGLVLVFSIALPWLSPQVGRLLMGHFNLSYSWVVLLAIWGLLRIYDRHQARQPIGKTIAGLVCAFTLISFLHLYYLPLLGLLTGSFFAAWLLPKGYWRKQPRLTLAGAALSGLPLVLSVLIIRLIDRYYSLRLNDPTGFNYPAWKLQVSALLQQYSYETTHFIIQPTAYVTQESQAYLGAFALFGLVGLGVAWLFSRPATKHWWKSWGQTSERKFLALLGIAALVGLLGSVGTVYDLFDGQYHITNYLSPFFYLHKLTDKASHFRTVARFSWPFFWFINLFVLVGLDNWLRTSRHAVRWWVAAGLILLAYVDTRDTLKFYSRSLLPNTLINTVNQTEINPLVLSVRPEEYQAILPVPYYHVGSENMDLTLDDDDPHSRHSYQLALRTNLPLMATKMSRTPPEHARLLRTIFDPAGPDPSLRKQLAMNGKPVLVFFDQSYYDGSNDLAGRQTNPYAKQLVEAGAAFPTNQHLTLLAESGKLRLYRWDVR</sequence>
<feature type="transmembrane region" description="Helical" evidence="1">
    <location>
        <begin position="161"/>
        <end position="182"/>
    </location>
</feature>
<dbReference type="OrthoDB" id="611406at2"/>
<feature type="transmembrane region" description="Helical" evidence="1">
    <location>
        <begin position="194"/>
        <end position="212"/>
    </location>
</feature>
<organism evidence="3 4">
    <name type="scientific">Hymenobacter wooponensis</name>
    <dbReference type="NCBI Taxonomy" id="1525360"/>
    <lineage>
        <taxon>Bacteria</taxon>
        <taxon>Pseudomonadati</taxon>
        <taxon>Bacteroidota</taxon>
        <taxon>Cytophagia</taxon>
        <taxon>Cytophagales</taxon>
        <taxon>Hymenobacteraceae</taxon>
        <taxon>Hymenobacter</taxon>
    </lineage>
</organism>
<comment type="caution">
    <text evidence="3">The sequence shown here is derived from an EMBL/GenBank/DDBJ whole genome shotgun (WGS) entry which is preliminary data.</text>
</comment>
<keyword evidence="4" id="KW-1185">Reference proteome</keyword>
<feature type="transmembrane region" description="Helical" evidence="1">
    <location>
        <begin position="138"/>
        <end position="155"/>
    </location>
</feature>
<dbReference type="Pfam" id="PF19830">
    <property type="entry name" value="DUF6311"/>
    <property type="match status" value="1"/>
</dbReference>
<feature type="transmembrane region" description="Helical" evidence="1">
    <location>
        <begin position="355"/>
        <end position="375"/>
    </location>
</feature>
<name>A0A4Z0MGQ1_9BACT</name>
<dbReference type="RefSeq" id="WP_135532394.1">
    <property type="nucleotide sequence ID" value="NZ_SRKZ01000006.1"/>
</dbReference>
<dbReference type="InterPro" id="IPR046278">
    <property type="entry name" value="DUF6311"/>
</dbReference>
<feature type="domain" description="DUF6311" evidence="2">
    <location>
        <begin position="29"/>
        <end position="446"/>
    </location>
</feature>